<sequence>MGRGQDARWIGVFAAYFALQALSRWLLGGTSLNWDEAEAFFFARNLAWGYGPQPPLYFWMQWGVFQLLGEGVLALTAFKNLLLLGGMALLYRFLRREVGPAPAGVATLSLGLVAPLVWEMQRALTHTALAMLVAVAALWLAVRALERGRWGDYLLLGLAVGLGTLSKLNFLVWAAALLLAALALPEWRGRVRWVRVLGAAALAAALNGPAALWMLRNPEWSTVGLQRLEPTADGGWAARLEGTGALAVAALNLLILPLLVLGGYWWVARRRPRGEGLPPGVRLYGLASALTLGLLWAMVLVTGSTEIDHIWLIPLASGLVPVAVLALWPRLSGRGRRGLAGAAAGLWLLAMVGLPLSGVVSPSTSNRGLDVGPLAARLGVLEAEGRVVATGNVHLAGNLVLREPGLGLRILRPGARDLPEGPAALVGRPNDPLLESSEVLRRMEGTEIFELLPGVEARRQVVTRLAPR</sequence>
<keyword evidence="6 8" id="KW-1133">Transmembrane helix</keyword>
<feature type="transmembrane region" description="Helical" evidence="8">
    <location>
        <begin position="309"/>
        <end position="328"/>
    </location>
</feature>
<dbReference type="Pfam" id="PF13231">
    <property type="entry name" value="PMT_2"/>
    <property type="match status" value="1"/>
</dbReference>
<dbReference type="InterPro" id="IPR038731">
    <property type="entry name" value="RgtA/B/C-like"/>
</dbReference>
<feature type="transmembrane region" description="Helical" evidence="8">
    <location>
        <begin position="72"/>
        <end position="94"/>
    </location>
</feature>
<evidence type="ECO:0000256" key="2">
    <source>
        <dbReference type="ARBA" id="ARBA00022475"/>
    </source>
</evidence>
<dbReference type="PANTHER" id="PTHR33908:SF11">
    <property type="entry name" value="MEMBRANE PROTEIN"/>
    <property type="match status" value="1"/>
</dbReference>
<evidence type="ECO:0000313" key="11">
    <source>
        <dbReference type="Proteomes" id="UP001596056"/>
    </source>
</evidence>
<feature type="transmembrane region" description="Helical" evidence="8">
    <location>
        <begin position="123"/>
        <end position="142"/>
    </location>
</feature>
<keyword evidence="4 10" id="KW-0808">Transferase</keyword>
<feature type="transmembrane region" description="Helical" evidence="8">
    <location>
        <begin position="154"/>
        <end position="184"/>
    </location>
</feature>
<evidence type="ECO:0000256" key="5">
    <source>
        <dbReference type="ARBA" id="ARBA00022692"/>
    </source>
</evidence>
<feature type="domain" description="Glycosyltransferase RgtA/B/C/D-like" evidence="9">
    <location>
        <begin position="53"/>
        <end position="213"/>
    </location>
</feature>
<reference evidence="11" key="1">
    <citation type="journal article" date="2019" name="Int. J. Syst. Evol. Microbiol.">
        <title>The Global Catalogue of Microorganisms (GCM) 10K type strain sequencing project: providing services to taxonomists for standard genome sequencing and annotation.</title>
        <authorList>
            <consortium name="The Broad Institute Genomics Platform"/>
            <consortium name="The Broad Institute Genome Sequencing Center for Infectious Disease"/>
            <person name="Wu L."/>
            <person name="Ma J."/>
        </authorList>
    </citation>
    <scope>NUCLEOTIDE SEQUENCE [LARGE SCALE GENOMIC DNA]</scope>
    <source>
        <strain evidence="11">KACC 11588</strain>
    </source>
</reference>
<feature type="transmembrane region" description="Helical" evidence="8">
    <location>
        <begin position="280"/>
        <end position="303"/>
    </location>
</feature>
<evidence type="ECO:0000313" key="10">
    <source>
        <dbReference type="EMBL" id="MFC5565148.1"/>
    </source>
</evidence>
<keyword evidence="7 8" id="KW-0472">Membrane</keyword>
<dbReference type="GO" id="GO:0016757">
    <property type="term" value="F:glycosyltransferase activity"/>
    <property type="evidence" value="ECO:0007669"/>
    <property type="project" value="UniProtKB-KW"/>
</dbReference>
<proteinExistence type="predicted"/>
<dbReference type="EC" id="2.4.-.-" evidence="10"/>
<evidence type="ECO:0000256" key="8">
    <source>
        <dbReference type="SAM" id="Phobius"/>
    </source>
</evidence>
<protein>
    <submittedName>
        <fullName evidence="10">Glycosyltransferase family 39 protein</fullName>
        <ecNumber evidence="10">2.4.-.-</ecNumber>
    </submittedName>
</protein>
<keyword evidence="11" id="KW-1185">Reference proteome</keyword>
<keyword evidence="5 8" id="KW-0812">Transmembrane</keyword>
<dbReference type="Proteomes" id="UP001596056">
    <property type="component" value="Unassembled WGS sequence"/>
</dbReference>
<organism evidence="10 11">
    <name type="scientific">Rubellimicrobium aerolatum</name>
    <dbReference type="NCBI Taxonomy" id="490979"/>
    <lineage>
        <taxon>Bacteria</taxon>
        <taxon>Pseudomonadati</taxon>
        <taxon>Pseudomonadota</taxon>
        <taxon>Alphaproteobacteria</taxon>
        <taxon>Rhodobacterales</taxon>
        <taxon>Roseobacteraceae</taxon>
        <taxon>Rubellimicrobium</taxon>
    </lineage>
</organism>
<keyword evidence="3 10" id="KW-0328">Glycosyltransferase</keyword>
<evidence type="ECO:0000256" key="3">
    <source>
        <dbReference type="ARBA" id="ARBA00022676"/>
    </source>
</evidence>
<feature type="transmembrane region" description="Helical" evidence="8">
    <location>
        <begin position="245"/>
        <end position="268"/>
    </location>
</feature>
<evidence type="ECO:0000256" key="7">
    <source>
        <dbReference type="ARBA" id="ARBA00023136"/>
    </source>
</evidence>
<dbReference type="RefSeq" id="WP_209836804.1">
    <property type="nucleotide sequence ID" value="NZ_JAGGJP010000001.1"/>
</dbReference>
<comment type="subcellular location">
    <subcellularLocation>
        <location evidence="1">Cell membrane</location>
        <topology evidence="1">Multi-pass membrane protein</topology>
    </subcellularLocation>
</comment>
<feature type="transmembrane region" description="Helical" evidence="8">
    <location>
        <begin position="196"/>
        <end position="215"/>
    </location>
</feature>
<name>A0ABW0S8B2_9RHOB</name>
<feature type="transmembrane region" description="Helical" evidence="8">
    <location>
        <begin position="100"/>
        <end position="118"/>
    </location>
</feature>
<evidence type="ECO:0000256" key="4">
    <source>
        <dbReference type="ARBA" id="ARBA00022679"/>
    </source>
</evidence>
<dbReference type="InterPro" id="IPR050297">
    <property type="entry name" value="LipidA_mod_glycosyltrf_83"/>
</dbReference>
<accession>A0ABW0S8B2</accession>
<dbReference type="PANTHER" id="PTHR33908">
    <property type="entry name" value="MANNOSYLTRANSFERASE YKCB-RELATED"/>
    <property type="match status" value="1"/>
</dbReference>
<dbReference type="EMBL" id="JBHSNA010000001">
    <property type="protein sequence ID" value="MFC5565148.1"/>
    <property type="molecule type" value="Genomic_DNA"/>
</dbReference>
<gene>
    <name evidence="10" type="ORF">ACFPOC_01770</name>
</gene>
<evidence type="ECO:0000256" key="6">
    <source>
        <dbReference type="ARBA" id="ARBA00022989"/>
    </source>
</evidence>
<feature type="transmembrane region" description="Helical" evidence="8">
    <location>
        <begin position="340"/>
        <end position="360"/>
    </location>
</feature>
<evidence type="ECO:0000256" key="1">
    <source>
        <dbReference type="ARBA" id="ARBA00004651"/>
    </source>
</evidence>
<evidence type="ECO:0000259" key="9">
    <source>
        <dbReference type="Pfam" id="PF13231"/>
    </source>
</evidence>
<comment type="caution">
    <text evidence="10">The sequence shown here is derived from an EMBL/GenBank/DDBJ whole genome shotgun (WGS) entry which is preliminary data.</text>
</comment>
<keyword evidence="2" id="KW-1003">Cell membrane</keyword>